<name>A0A024ELN6_9PSED</name>
<proteinExistence type="predicted"/>
<reference evidence="1 2" key="1">
    <citation type="journal article" date="2012" name="J. Bacteriol.">
        <title>Genome sequence of cold-adapted Pseudomonas mandelii strain JR-1.</title>
        <authorList>
            <person name="Jang S.H."/>
            <person name="Kim J."/>
            <person name="Kim J."/>
            <person name="Hong S."/>
            <person name="Lee C."/>
        </authorList>
    </citation>
    <scope>NUCLEOTIDE SEQUENCE [LARGE SCALE GENOMIC DNA]</scope>
    <source>
        <strain evidence="1 2">JR-1</strain>
        <plasmid evidence="2">Plasmid</plasmid>
    </source>
</reference>
<sequence>MLNLVTDRREGESDVLSPVMHAAFEIRSLAGEMLKTVAAPPLGWTHAQLAAVAVENESITRDGADGYLGCEWVGSTEI</sequence>
<dbReference type="KEGG" id="pman:OU5_P0258"/>
<dbReference type="RefSeq" id="WP_010466165.1">
    <property type="nucleotide sequence ID" value="NZ_CP005961.1"/>
</dbReference>
<evidence type="ECO:0000313" key="2">
    <source>
        <dbReference type="Proteomes" id="UP000026913"/>
    </source>
</evidence>
<organism evidence="1 2">
    <name type="scientific">Pseudomonas mandelii JR-1</name>
    <dbReference type="NCBI Taxonomy" id="1147786"/>
    <lineage>
        <taxon>Bacteria</taxon>
        <taxon>Pseudomonadati</taxon>
        <taxon>Pseudomonadota</taxon>
        <taxon>Gammaproteobacteria</taxon>
        <taxon>Pseudomonadales</taxon>
        <taxon>Pseudomonadaceae</taxon>
        <taxon>Pseudomonas</taxon>
    </lineage>
</organism>
<dbReference type="EMBL" id="CP005961">
    <property type="protein sequence ID" value="AHZ73510.1"/>
    <property type="molecule type" value="Genomic_DNA"/>
</dbReference>
<keyword evidence="1" id="KW-0614">Plasmid</keyword>
<gene>
    <name evidence="1" type="ORF">OU5_P0258</name>
</gene>
<geneLocation type="plasmid" evidence="2"/>
<dbReference type="OrthoDB" id="9153664at2"/>
<dbReference type="HOGENOM" id="CLU_192137_0_0_6"/>
<protein>
    <submittedName>
        <fullName evidence="1">Uncharacterized protein</fullName>
    </submittedName>
</protein>
<dbReference type="AlphaFoldDB" id="A0A024ELN6"/>
<evidence type="ECO:0000313" key="1">
    <source>
        <dbReference type="EMBL" id="AHZ73510.1"/>
    </source>
</evidence>
<dbReference type="Proteomes" id="UP000026913">
    <property type="component" value="Plasmid unnamed"/>
</dbReference>
<accession>A0A024ELN6</accession>